<protein>
    <recommendedName>
        <fullName evidence="3">Fumarylacetoacetase-like C-terminal domain-containing protein</fullName>
    </recommendedName>
</protein>
<dbReference type="STRING" id="796925.A0A137P6L0"/>
<reference evidence="4 5" key="1">
    <citation type="journal article" date="2015" name="Genome Biol. Evol.">
        <title>Phylogenomic analyses indicate that early fungi evolved digesting cell walls of algal ancestors of land plants.</title>
        <authorList>
            <person name="Chang Y."/>
            <person name="Wang S."/>
            <person name="Sekimoto S."/>
            <person name="Aerts A.L."/>
            <person name="Choi C."/>
            <person name="Clum A."/>
            <person name="LaButti K.M."/>
            <person name="Lindquist E.A."/>
            <person name="Yee Ngan C."/>
            <person name="Ohm R.A."/>
            <person name="Salamov A.A."/>
            <person name="Grigoriev I.V."/>
            <person name="Spatafora J.W."/>
            <person name="Berbee M.L."/>
        </authorList>
    </citation>
    <scope>NUCLEOTIDE SEQUENCE [LARGE SCALE GENOMIC DNA]</scope>
    <source>
        <strain evidence="4 5">NRRL 28638</strain>
    </source>
</reference>
<gene>
    <name evidence="4" type="ORF">CONCODRAFT_39208</name>
</gene>
<evidence type="ECO:0000256" key="1">
    <source>
        <dbReference type="ARBA" id="ARBA00010211"/>
    </source>
</evidence>
<name>A0A137P6L0_CONC2</name>
<dbReference type="PANTHER" id="PTHR11820">
    <property type="entry name" value="ACYLPYRUVASE"/>
    <property type="match status" value="1"/>
</dbReference>
<dbReference type="AlphaFoldDB" id="A0A137P6L0"/>
<evidence type="ECO:0000256" key="2">
    <source>
        <dbReference type="ARBA" id="ARBA00022723"/>
    </source>
</evidence>
<dbReference type="GO" id="GO:0046872">
    <property type="term" value="F:metal ion binding"/>
    <property type="evidence" value="ECO:0007669"/>
    <property type="project" value="UniProtKB-KW"/>
</dbReference>
<dbReference type="PANTHER" id="PTHR11820:SF7">
    <property type="entry name" value="ACYLPYRUVASE FAHD1, MITOCHONDRIAL"/>
    <property type="match status" value="1"/>
</dbReference>
<dbReference type="OMA" id="TEHAIEM"/>
<dbReference type="GO" id="GO:0005739">
    <property type="term" value="C:mitochondrion"/>
    <property type="evidence" value="ECO:0007669"/>
    <property type="project" value="TreeGrafter"/>
</dbReference>
<evidence type="ECO:0000259" key="3">
    <source>
        <dbReference type="Pfam" id="PF01557"/>
    </source>
</evidence>
<dbReference type="InterPro" id="IPR036663">
    <property type="entry name" value="Fumarylacetoacetase_C_sf"/>
</dbReference>
<dbReference type="GO" id="GO:0018773">
    <property type="term" value="F:acetylpyruvate hydrolase activity"/>
    <property type="evidence" value="ECO:0007669"/>
    <property type="project" value="TreeGrafter"/>
</dbReference>
<comment type="similarity">
    <text evidence="1">Belongs to the FAH family.</text>
</comment>
<dbReference type="Proteomes" id="UP000070444">
    <property type="component" value="Unassembled WGS sequence"/>
</dbReference>
<organism evidence="4 5">
    <name type="scientific">Conidiobolus coronatus (strain ATCC 28846 / CBS 209.66 / NRRL 28638)</name>
    <name type="common">Delacroixia coronata</name>
    <dbReference type="NCBI Taxonomy" id="796925"/>
    <lineage>
        <taxon>Eukaryota</taxon>
        <taxon>Fungi</taxon>
        <taxon>Fungi incertae sedis</taxon>
        <taxon>Zoopagomycota</taxon>
        <taxon>Entomophthoromycotina</taxon>
        <taxon>Entomophthoromycetes</taxon>
        <taxon>Entomophthorales</taxon>
        <taxon>Ancylistaceae</taxon>
        <taxon>Conidiobolus</taxon>
    </lineage>
</organism>
<dbReference type="InterPro" id="IPR011234">
    <property type="entry name" value="Fumarylacetoacetase-like_C"/>
</dbReference>
<evidence type="ECO:0000313" key="4">
    <source>
        <dbReference type="EMBL" id="KXN70642.1"/>
    </source>
</evidence>
<feature type="domain" description="Fumarylacetoacetase-like C-terminal" evidence="3">
    <location>
        <begin position="10"/>
        <end position="157"/>
    </location>
</feature>
<keyword evidence="5" id="KW-1185">Reference proteome</keyword>
<accession>A0A137P6L0</accession>
<proteinExistence type="inferred from homology"/>
<sequence length="158" mass="17841">MKDFINKGRKIIAYGFNYMNHAKELSDAIPKYPFFFLKPTSSYLANKGSIEVPKGCEVHYEIELGVIIGKDGRDIPASKAEDYVAGYALAIDMTARNMQNDVRAKGLPWSASKGFDTFTPIGEFIPKANLIDPHKARIWLKVNEQTKQDESTEDMVYK</sequence>
<dbReference type="SUPFAM" id="SSF56529">
    <property type="entry name" value="FAH"/>
    <property type="match status" value="1"/>
</dbReference>
<dbReference type="OrthoDB" id="74910at2759"/>
<dbReference type="Gene3D" id="3.90.850.10">
    <property type="entry name" value="Fumarylacetoacetase-like, C-terminal domain"/>
    <property type="match status" value="1"/>
</dbReference>
<keyword evidence="2" id="KW-0479">Metal-binding</keyword>
<dbReference type="EMBL" id="KQ964497">
    <property type="protein sequence ID" value="KXN70642.1"/>
    <property type="molecule type" value="Genomic_DNA"/>
</dbReference>
<dbReference type="Pfam" id="PF01557">
    <property type="entry name" value="FAA_hydrolase"/>
    <property type="match status" value="1"/>
</dbReference>
<evidence type="ECO:0000313" key="5">
    <source>
        <dbReference type="Proteomes" id="UP000070444"/>
    </source>
</evidence>